<feature type="domain" description="Sigma-54 factor interaction" evidence="5">
    <location>
        <begin position="325"/>
        <end position="555"/>
    </location>
</feature>
<evidence type="ECO:0000256" key="3">
    <source>
        <dbReference type="ARBA" id="ARBA00023015"/>
    </source>
</evidence>
<dbReference type="SUPFAM" id="SSF55785">
    <property type="entry name" value="PYP-like sensor domain (PAS domain)"/>
    <property type="match status" value="1"/>
</dbReference>
<dbReference type="SUPFAM" id="SSF46689">
    <property type="entry name" value="Homeodomain-like"/>
    <property type="match status" value="1"/>
</dbReference>
<dbReference type="Gene3D" id="3.40.50.10660">
    <property type="entry name" value="PrpR receptor domain-like"/>
    <property type="match status" value="1"/>
</dbReference>
<dbReference type="InterPro" id="IPR010524">
    <property type="entry name" value="Sig_transdc_resp-reg_PrpR_N"/>
</dbReference>
<dbReference type="InterPro" id="IPR058031">
    <property type="entry name" value="AAA_lid_NorR"/>
</dbReference>
<dbReference type="AlphaFoldDB" id="A0A212K9U8"/>
<dbReference type="EMBL" id="FLUQ01000004">
    <property type="protein sequence ID" value="SBW08491.1"/>
    <property type="molecule type" value="Genomic_DNA"/>
</dbReference>
<dbReference type="SMART" id="SM00091">
    <property type="entry name" value="PAS"/>
    <property type="match status" value="1"/>
</dbReference>
<evidence type="ECO:0000256" key="1">
    <source>
        <dbReference type="ARBA" id="ARBA00022741"/>
    </source>
</evidence>
<keyword evidence="3" id="KW-0805">Transcription regulation</keyword>
<dbReference type="Gene3D" id="3.40.50.300">
    <property type="entry name" value="P-loop containing nucleotide triphosphate hydrolases"/>
    <property type="match status" value="1"/>
</dbReference>
<evidence type="ECO:0000259" key="5">
    <source>
        <dbReference type="PROSITE" id="PS50045"/>
    </source>
</evidence>
<evidence type="ECO:0000256" key="2">
    <source>
        <dbReference type="ARBA" id="ARBA00022840"/>
    </source>
</evidence>
<dbReference type="SUPFAM" id="SSF159800">
    <property type="entry name" value="PrpR receptor domain-like"/>
    <property type="match status" value="1"/>
</dbReference>
<reference evidence="6" key="1">
    <citation type="submission" date="2016-04" db="EMBL/GenBank/DDBJ databases">
        <authorList>
            <person name="Evans L.H."/>
            <person name="Alamgir A."/>
            <person name="Owens N."/>
            <person name="Weber N.D."/>
            <person name="Virtaneva K."/>
            <person name="Barbian K."/>
            <person name="Babar A."/>
            <person name="Rosenke K."/>
        </authorList>
    </citation>
    <scope>NUCLEOTIDE SEQUENCE</scope>
    <source>
        <strain evidence="6">86</strain>
    </source>
</reference>
<dbReference type="InterPro" id="IPR009057">
    <property type="entry name" value="Homeodomain-like_sf"/>
</dbReference>
<dbReference type="InterPro" id="IPR003593">
    <property type="entry name" value="AAA+_ATPase"/>
</dbReference>
<dbReference type="PANTHER" id="PTHR32071">
    <property type="entry name" value="TRANSCRIPTIONAL REGULATORY PROTEIN"/>
    <property type="match status" value="1"/>
</dbReference>
<dbReference type="SMART" id="SM00382">
    <property type="entry name" value="AAA"/>
    <property type="match status" value="1"/>
</dbReference>
<dbReference type="CDD" id="cd00009">
    <property type="entry name" value="AAA"/>
    <property type="match status" value="1"/>
</dbReference>
<dbReference type="SUPFAM" id="SSF52540">
    <property type="entry name" value="P-loop containing nucleoside triphosphate hydrolases"/>
    <property type="match status" value="1"/>
</dbReference>
<dbReference type="InterPro" id="IPR027417">
    <property type="entry name" value="P-loop_NTPase"/>
</dbReference>
<dbReference type="InterPro" id="IPR025943">
    <property type="entry name" value="Sigma_54_int_dom_ATP-bd_2"/>
</dbReference>
<dbReference type="GO" id="GO:0006355">
    <property type="term" value="P:regulation of DNA-templated transcription"/>
    <property type="evidence" value="ECO:0007669"/>
    <property type="project" value="InterPro"/>
</dbReference>
<dbReference type="InterPro" id="IPR025662">
    <property type="entry name" value="Sigma_54_int_dom_ATP-bd_1"/>
</dbReference>
<sequence length="647" mass="69827">MPTIAVLAPSETIGQRALAMADQLKPFTMAVYEGNNEKVEESAAQAVSDGAAVVVARGAAAAMVMRTMPDIPVVSIPVSGQDLVKALDEAKRLTGRERPRIGLMTFPAILADMEYLADLLNIDLHVYHLQEGGNSHDRIRKAKRDGVDIVIAGNTTGRLVRQHGLLTVFLDSGDISLSMALLEARRVAQVRVMEQVNVQKFRTILEVSRDGALLLNPDGQIEMANQAALNILQLGANPMGTDAAAIFSPEILSEVLSNGKAVLDEVVSFAGNTILVSITPLRAEGSITGAIASLQKTEAISALGAKIRKSLMAKGMLSQYTFASIQGASPQIRRAVSLARKYAATDNAVLIVGETGTGKELFAQAIHDASQHRHGPFVAVNCAALPPTLLESELFGYEEGAFTGARRQGKPGLFELANGGTIFLDEISEMDHYGQTRLLRVLQERSSLRLGADKYTALNARVIAASNRDLYEYALAGKFREDLLYRLNTLTLSIPPLREREGDIVHLARLFAREHAPLANGHPLALPPALLERLLRHPWPGNIRELSSVIERLALLAEDGHVDMNTLEEALRPTPILSGKAPSTAIPAAGQAETAFRPDAPGDERQTIVEALEAAGGNQIQAARLLGIHRGTLHRKMRKYAIRRAII</sequence>
<keyword evidence="2" id="KW-0067">ATP-binding</keyword>
<evidence type="ECO:0000256" key="4">
    <source>
        <dbReference type="ARBA" id="ARBA00023163"/>
    </source>
</evidence>
<dbReference type="Gene3D" id="3.40.50.2300">
    <property type="match status" value="1"/>
</dbReference>
<dbReference type="Pfam" id="PF00158">
    <property type="entry name" value="Sigma54_activat"/>
    <property type="match status" value="1"/>
</dbReference>
<dbReference type="FunFam" id="3.40.50.300:FF:000006">
    <property type="entry name" value="DNA-binding transcriptional regulator NtrC"/>
    <property type="match status" value="1"/>
</dbReference>
<organism evidence="6">
    <name type="scientific">uncultured delta proteobacterium</name>
    <dbReference type="NCBI Taxonomy" id="34034"/>
    <lineage>
        <taxon>Bacteria</taxon>
        <taxon>Deltaproteobacteria</taxon>
        <taxon>environmental samples</taxon>
    </lineage>
</organism>
<dbReference type="Gene3D" id="1.10.8.60">
    <property type="match status" value="1"/>
</dbReference>
<dbReference type="PROSITE" id="PS00675">
    <property type="entry name" value="SIGMA54_INTERACT_1"/>
    <property type="match status" value="1"/>
</dbReference>
<dbReference type="Pfam" id="PF02954">
    <property type="entry name" value="HTH_8"/>
    <property type="match status" value="1"/>
</dbReference>
<keyword evidence="4" id="KW-0804">Transcription</keyword>
<dbReference type="GO" id="GO:0005524">
    <property type="term" value="F:ATP binding"/>
    <property type="evidence" value="ECO:0007669"/>
    <property type="project" value="UniProtKB-KW"/>
</dbReference>
<dbReference type="PANTHER" id="PTHR32071:SF57">
    <property type="entry name" value="C4-DICARBOXYLATE TRANSPORT TRANSCRIPTIONAL REGULATORY PROTEIN DCTD"/>
    <property type="match status" value="1"/>
</dbReference>
<dbReference type="GO" id="GO:0043565">
    <property type="term" value="F:sequence-specific DNA binding"/>
    <property type="evidence" value="ECO:0007669"/>
    <property type="project" value="InterPro"/>
</dbReference>
<protein>
    <submittedName>
        <fullName evidence="6">Putative Sigma54 specific transcriptional regulator, Fis family</fullName>
    </submittedName>
</protein>
<dbReference type="InterPro" id="IPR000014">
    <property type="entry name" value="PAS"/>
</dbReference>
<dbReference type="Pfam" id="PF25601">
    <property type="entry name" value="AAA_lid_14"/>
    <property type="match status" value="1"/>
</dbReference>
<dbReference type="PROSITE" id="PS00676">
    <property type="entry name" value="SIGMA54_INTERACT_2"/>
    <property type="match status" value="1"/>
</dbReference>
<keyword evidence="1" id="KW-0547">Nucleotide-binding</keyword>
<dbReference type="InterPro" id="IPR035965">
    <property type="entry name" value="PAS-like_dom_sf"/>
</dbReference>
<dbReference type="InterPro" id="IPR002197">
    <property type="entry name" value="HTH_Fis"/>
</dbReference>
<dbReference type="InterPro" id="IPR002078">
    <property type="entry name" value="Sigma_54_int"/>
</dbReference>
<dbReference type="GO" id="GO:0000156">
    <property type="term" value="F:phosphorelay response regulator activity"/>
    <property type="evidence" value="ECO:0007669"/>
    <property type="project" value="InterPro"/>
</dbReference>
<accession>A0A212K9U8</accession>
<dbReference type="PROSITE" id="PS50045">
    <property type="entry name" value="SIGMA54_INTERACT_4"/>
    <property type="match status" value="1"/>
</dbReference>
<dbReference type="Gene3D" id="1.10.10.60">
    <property type="entry name" value="Homeodomain-like"/>
    <property type="match status" value="1"/>
</dbReference>
<dbReference type="Pfam" id="PF06506">
    <property type="entry name" value="PrpR_N"/>
    <property type="match status" value="1"/>
</dbReference>
<dbReference type="PRINTS" id="PR01590">
    <property type="entry name" value="HTHFIS"/>
</dbReference>
<dbReference type="Pfam" id="PF13188">
    <property type="entry name" value="PAS_8"/>
    <property type="match status" value="1"/>
</dbReference>
<name>A0A212K9U8_9DELT</name>
<evidence type="ECO:0000313" key="6">
    <source>
        <dbReference type="EMBL" id="SBW08491.1"/>
    </source>
</evidence>
<proteinExistence type="predicted"/>
<gene>
    <name evidence="6" type="ORF">KL86DPRO_40113</name>
</gene>
<dbReference type="Gene3D" id="3.30.450.20">
    <property type="entry name" value="PAS domain"/>
    <property type="match status" value="1"/>
</dbReference>